<dbReference type="InterPro" id="IPR051084">
    <property type="entry name" value="H+-coupled_symporters"/>
</dbReference>
<feature type="transmembrane region" description="Helical" evidence="8">
    <location>
        <begin position="194"/>
        <end position="213"/>
    </location>
</feature>
<evidence type="ECO:0000256" key="6">
    <source>
        <dbReference type="ARBA" id="ARBA00022989"/>
    </source>
</evidence>
<dbReference type="GO" id="GO:0005886">
    <property type="term" value="C:plasma membrane"/>
    <property type="evidence" value="ECO:0007669"/>
    <property type="project" value="UniProtKB-SubCell"/>
</dbReference>
<evidence type="ECO:0000256" key="8">
    <source>
        <dbReference type="SAM" id="Phobius"/>
    </source>
</evidence>
<dbReference type="PANTHER" id="PTHR43528:SF8">
    <property type="entry name" value="BLR0239 PROTEIN"/>
    <property type="match status" value="1"/>
</dbReference>
<evidence type="ECO:0000256" key="7">
    <source>
        <dbReference type="ARBA" id="ARBA00023136"/>
    </source>
</evidence>
<organism evidence="10 11">
    <name type="scientific">Paraburkholderia susongensis</name>
    <dbReference type="NCBI Taxonomy" id="1515439"/>
    <lineage>
        <taxon>Bacteria</taxon>
        <taxon>Pseudomonadati</taxon>
        <taxon>Pseudomonadota</taxon>
        <taxon>Betaproteobacteria</taxon>
        <taxon>Burkholderiales</taxon>
        <taxon>Burkholderiaceae</taxon>
        <taxon>Paraburkholderia</taxon>
    </lineage>
</organism>
<feature type="transmembrane region" description="Helical" evidence="8">
    <location>
        <begin position="403"/>
        <end position="423"/>
    </location>
</feature>
<evidence type="ECO:0000256" key="5">
    <source>
        <dbReference type="ARBA" id="ARBA00022847"/>
    </source>
</evidence>
<dbReference type="Pfam" id="PF00083">
    <property type="entry name" value="Sugar_tr"/>
    <property type="match status" value="2"/>
</dbReference>
<feature type="transmembrane region" description="Helical" evidence="8">
    <location>
        <begin position="309"/>
        <end position="329"/>
    </location>
</feature>
<gene>
    <name evidence="10" type="ORF">SAMN06265784_101170</name>
</gene>
<feature type="transmembrane region" description="Helical" evidence="8">
    <location>
        <begin position="58"/>
        <end position="82"/>
    </location>
</feature>
<dbReference type="InterPro" id="IPR020846">
    <property type="entry name" value="MFS_dom"/>
</dbReference>
<dbReference type="Proteomes" id="UP000193228">
    <property type="component" value="Unassembled WGS sequence"/>
</dbReference>
<dbReference type="PANTHER" id="PTHR43528">
    <property type="entry name" value="ALPHA-KETOGLUTARATE PERMEASE"/>
    <property type="match status" value="1"/>
</dbReference>
<feature type="domain" description="Major facilitator superfamily (MFS) profile" evidence="9">
    <location>
        <begin position="22"/>
        <end position="428"/>
    </location>
</feature>
<dbReference type="Gene3D" id="1.20.1250.20">
    <property type="entry name" value="MFS general substrate transporter like domains"/>
    <property type="match status" value="2"/>
</dbReference>
<dbReference type="RefSeq" id="WP_420814638.1">
    <property type="nucleotide sequence ID" value="NZ_FXAT01000001.1"/>
</dbReference>
<feature type="transmembrane region" description="Helical" evidence="8">
    <location>
        <begin position="159"/>
        <end position="182"/>
    </location>
</feature>
<dbReference type="FunFam" id="1.20.1250.20:FF:000001">
    <property type="entry name" value="Dicarboxylate MFS transporter"/>
    <property type="match status" value="1"/>
</dbReference>
<keyword evidence="3" id="KW-1003">Cell membrane</keyword>
<dbReference type="STRING" id="1515439.SAMN06265784_101170"/>
<feature type="transmembrane region" description="Helical" evidence="8">
    <location>
        <begin position="94"/>
        <end position="112"/>
    </location>
</feature>
<accession>A0A1X7HZR0</accession>
<proteinExistence type="predicted"/>
<dbReference type="PROSITE" id="PS00217">
    <property type="entry name" value="SUGAR_TRANSPORT_2"/>
    <property type="match status" value="1"/>
</dbReference>
<evidence type="ECO:0000256" key="4">
    <source>
        <dbReference type="ARBA" id="ARBA00022692"/>
    </source>
</evidence>
<dbReference type="EMBL" id="FXAT01000001">
    <property type="protein sequence ID" value="SMG07399.1"/>
    <property type="molecule type" value="Genomic_DNA"/>
</dbReference>
<evidence type="ECO:0000313" key="11">
    <source>
        <dbReference type="Proteomes" id="UP000193228"/>
    </source>
</evidence>
<dbReference type="PROSITE" id="PS50850">
    <property type="entry name" value="MFS"/>
    <property type="match status" value="1"/>
</dbReference>
<feature type="transmembrane region" description="Helical" evidence="8">
    <location>
        <begin position="285"/>
        <end position="302"/>
    </location>
</feature>
<dbReference type="SUPFAM" id="SSF103473">
    <property type="entry name" value="MFS general substrate transporter"/>
    <property type="match status" value="1"/>
</dbReference>
<evidence type="ECO:0000313" key="10">
    <source>
        <dbReference type="EMBL" id="SMG07399.1"/>
    </source>
</evidence>
<sequence>MNTSKVTAGPAMATGAADKGKAVAATVIGTALEVFDFSSYSFFSVTIGKLFFPTQDPVISLLLAALTFGVGFFIRPLGGIILGVYGDRVGRKQALSLSIMLMALGIAIVAFAPTYQQIGVGATILLVIGRLIQGFAHGGEMGSAATFLSEYAPPGSRGLYASYIQSSIGFAVLAGAGVGVFISSELSPDALESWGWRIPFALGLLIAPVGWFIRRGLDETPTFKHAEKSDTPLREVIRVYPRQTFSTISLVILWTVCTYVLLYYMPTFVVKSLGLPQELGFRAGLIGGAVILVASPVFGWLSDRIGRRFIVAISALLIGVLAFPMFAYIVRSPSLTSLVLFQLVFGVLISAYTAPILAVFAEMFPSRVRSTGLSLAYNIAVTIFGGFATFVITLLIAWSGSKLAPAAYVAFAAVLSFLGAVVYPKPVDDF</sequence>
<protein>
    <submittedName>
        <fullName evidence="10">MFS transporter, MHS family, proline/betaine transporter</fullName>
    </submittedName>
</protein>
<keyword evidence="7 8" id="KW-0472">Membrane</keyword>
<keyword evidence="4 8" id="KW-0812">Transmembrane</keyword>
<evidence type="ECO:0000256" key="2">
    <source>
        <dbReference type="ARBA" id="ARBA00022448"/>
    </source>
</evidence>
<dbReference type="InterPro" id="IPR036259">
    <property type="entry name" value="MFS_trans_sf"/>
</dbReference>
<keyword evidence="11" id="KW-1185">Reference proteome</keyword>
<keyword evidence="6 8" id="KW-1133">Transmembrane helix</keyword>
<evidence type="ECO:0000256" key="3">
    <source>
        <dbReference type="ARBA" id="ARBA00022475"/>
    </source>
</evidence>
<feature type="transmembrane region" description="Helical" evidence="8">
    <location>
        <begin position="118"/>
        <end position="138"/>
    </location>
</feature>
<keyword evidence="5" id="KW-0769">Symport</keyword>
<feature type="transmembrane region" description="Helical" evidence="8">
    <location>
        <begin position="244"/>
        <end position="265"/>
    </location>
</feature>
<keyword evidence="2" id="KW-0813">Transport</keyword>
<feature type="transmembrane region" description="Helical" evidence="8">
    <location>
        <begin position="373"/>
        <end position="397"/>
    </location>
</feature>
<name>A0A1X7HZR0_9BURK</name>
<dbReference type="AlphaFoldDB" id="A0A1X7HZR0"/>
<comment type="subcellular location">
    <subcellularLocation>
        <location evidence="1">Cell membrane</location>
        <topology evidence="1">Multi-pass membrane protein</topology>
    </subcellularLocation>
</comment>
<evidence type="ECO:0000259" key="9">
    <source>
        <dbReference type="PROSITE" id="PS50850"/>
    </source>
</evidence>
<feature type="transmembrane region" description="Helical" evidence="8">
    <location>
        <begin position="335"/>
        <end position="361"/>
    </location>
</feature>
<dbReference type="InterPro" id="IPR005829">
    <property type="entry name" value="Sugar_transporter_CS"/>
</dbReference>
<reference evidence="11" key="1">
    <citation type="submission" date="2017-04" db="EMBL/GenBank/DDBJ databases">
        <authorList>
            <person name="Varghese N."/>
            <person name="Submissions S."/>
        </authorList>
    </citation>
    <scope>NUCLEOTIDE SEQUENCE [LARGE SCALE GENOMIC DNA]</scope>
    <source>
        <strain evidence="11">LMG 29540</strain>
    </source>
</reference>
<evidence type="ECO:0000256" key="1">
    <source>
        <dbReference type="ARBA" id="ARBA00004651"/>
    </source>
</evidence>
<dbReference type="GO" id="GO:0015293">
    <property type="term" value="F:symporter activity"/>
    <property type="evidence" value="ECO:0007669"/>
    <property type="project" value="UniProtKB-KW"/>
</dbReference>
<dbReference type="InterPro" id="IPR005828">
    <property type="entry name" value="MFS_sugar_transport-like"/>
</dbReference>